<dbReference type="RefSeq" id="WP_013050143.1">
    <property type="nucleotide sequence ID" value="NC_014012.1"/>
</dbReference>
<dbReference type="eggNOG" id="ENOG5032WZ4">
    <property type="taxonomic scope" value="Bacteria"/>
</dbReference>
<dbReference type="HOGENOM" id="CLU_558831_0_0_6"/>
<keyword evidence="3" id="KW-1185">Reference proteome</keyword>
<evidence type="ECO:0000313" key="3">
    <source>
        <dbReference type="Proteomes" id="UP000002350"/>
    </source>
</evidence>
<accession>D4ZGN3</accession>
<sequence length="488" mass="55284">MNIYKSYLLSLATFTCISNPTFAQTEKLANILDYQPKCIIETLEPLSIQISEQDYVGTGAFEEREAFKQALQTLRIQATQQGADAISLTDVNHIMHSTKQLSVNNTNFRTKYKKANTRLTTNLKADLYKLCLHDKSLTKQRTAFNSQGYKMHSFGYSYTISLPEDRSPAGLAKKILVPAPYISLESGAYGIELGMMTTQVRNRLGPPSIEINLESNNTAWGYGRSLWFVFTNNSLIKINSSTPLLTAYGKNLIEPREGFDDISWRVNGEVPQKTNLSDAIIQLPQAKELAGGSLLNISNQTTQLQLSFEKFHPKRKAEPVYLLTEYQLYPRSNNGVSKKNDVTHIPTASQLSALFSLLSFPQANNPTLSQLQNIYPQMSRLNISGSGVWWLIGDHLQVQYKNNQLSKIRVSPSVFAAVQKQENTQAQFFQSIKQLGLPTDKQSLLKQYKDASDNFDMVDLYRDDFFLLAKYESDEENSEIYELEIEYF</sequence>
<gene>
    <name evidence="2" type="ordered locus">SVI_0861</name>
</gene>
<evidence type="ECO:0000313" key="2">
    <source>
        <dbReference type="EMBL" id="BAJ00832.1"/>
    </source>
</evidence>
<dbReference type="Proteomes" id="UP000002350">
    <property type="component" value="Chromosome"/>
</dbReference>
<proteinExistence type="predicted"/>
<organism evidence="2 3">
    <name type="scientific">Shewanella violacea (strain JCM 10179 / CIP 106290 / LMG 19151 / DSS12)</name>
    <dbReference type="NCBI Taxonomy" id="637905"/>
    <lineage>
        <taxon>Bacteria</taxon>
        <taxon>Pseudomonadati</taxon>
        <taxon>Pseudomonadota</taxon>
        <taxon>Gammaproteobacteria</taxon>
        <taxon>Alteromonadales</taxon>
        <taxon>Shewanellaceae</taxon>
        <taxon>Shewanella</taxon>
    </lineage>
</organism>
<keyword evidence="1" id="KW-0732">Signal</keyword>
<feature type="chain" id="PRO_5003067815" description="Orphan protein" evidence="1">
    <location>
        <begin position="24"/>
        <end position="488"/>
    </location>
</feature>
<protein>
    <recommendedName>
        <fullName evidence="4">Orphan protein</fullName>
    </recommendedName>
</protein>
<dbReference type="STRING" id="637905.SVI_0861"/>
<evidence type="ECO:0000256" key="1">
    <source>
        <dbReference type="SAM" id="SignalP"/>
    </source>
</evidence>
<evidence type="ECO:0008006" key="4">
    <source>
        <dbReference type="Google" id="ProtNLM"/>
    </source>
</evidence>
<name>D4ZGN3_SHEVD</name>
<dbReference type="OrthoDB" id="6249819at2"/>
<dbReference type="KEGG" id="svo:SVI_0861"/>
<dbReference type="EMBL" id="AP011177">
    <property type="protein sequence ID" value="BAJ00832.1"/>
    <property type="molecule type" value="Genomic_DNA"/>
</dbReference>
<feature type="signal peptide" evidence="1">
    <location>
        <begin position="1"/>
        <end position="23"/>
    </location>
</feature>
<dbReference type="AlphaFoldDB" id="D4ZGN3"/>
<reference evidence="3" key="1">
    <citation type="journal article" date="2010" name="Mol. Biosyst.">
        <title>Complete genome sequence and comparative analysis of Shewanella violacea, a psychrophilic and piezophilic bacterium from deep sea floor sediments.</title>
        <authorList>
            <person name="Aono E."/>
            <person name="Baba T."/>
            <person name="Ara T."/>
            <person name="Nishi T."/>
            <person name="Nakamichi T."/>
            <person name="Inamoto E."/>
            <person name="Toyonaga H."/>
            <person name="Hasegawa M."/>
            <person name="Takai Y."/>
            <person name="Okumura Y."/>
            <person name="Baba M."/>
            <person name="Tomita M."/>
            <person name="Kato C."/>
            <person name="Oshima T."/>
            <person name="Nakasone K."/>
            <person name="Mori H."/>
        </authorList>
    </citation>
    <scope>NUCLEOTIDE SEQUENCE [LARGE SCALE GENOMIC DNA]</scope>
    <source>
        <strain evidence="3">JCM 10179 / CIP 106290 / LMG 19151 / DSS12</strain>
    </source>
</reference>